<evidence type="ECO:0000313" key="3">
    <source>
        <dbReference type="Proteomes" id="UP001198057"/>
    </source>
</evidence>
<dbReference type="Pfam" id="PF00534">
    <property type="entry name" value="Glycos_transf_1"/>
    <property type="match status" value="1"/>
</dbReference>
<accession>A0AAP2K668</accession>
<gene>
    <name evidence="2" type="ORF">K1I51_01725</name>
</gene>
<dbReference type="PANTHER" id="PTHR12526:SF627">
    <property type="entry name" value="D-RHAMNOSYLTRANSFERASE WBPZ"/>
    <property type="match status" value="1"/>
</dbReference>
<proteinExistence type="predicted"/>
<dbReference type="EC" id="2.4.-.-" evidence="2"/>
<dbReference type="Proteomes" id="UP001198057">
    <property type="component" value="Unassembled WGS sequence"/>
</dbReference>
<keyword evidence="2" id="KW-0328">Glycosyltransferase</keyword>
<comment type="caution">
    <text evidence="2">The sequence shown here is derived from an EMBL/GenBank/DDBJ whole genome shotgun (WGS) entry which is preliminary data.</text>
</comment>
<name>A0AAP2K668_STRAP</name>
<keyword evidence="2" id="KW-0808">Transferase</keyword>
<organism evidence="2 3">
    <name type="scientific">Streptococcus anginosus</name>
    <dbReference type="NCBI Taxonomy" id="1328"/>
    <lineage>
        <taxon>Bacteria</taxon>
        <taxon>Bacillati</taxon>
        <taxon>Bacillota</taxon>
        <taxon>Bacilli</taxon>
        <taxon>Lactobacillales</taxon>
        <taxon>Streptococcaceae</taxon>
        <taxon>Streptococcus</taxon>
        <taxon>Streptococcus anginosus group</taxon>
    </lineage>
</organism>
<dbReference type="PANTHER" id="PTHR12526">
    <property type="entry name" value="GLYCOSYLTRANSFERASE"/>
    <property type="match status" value="1"/>
</dbReference>
<evidence type="ECO:0000313" key="2">
    <source>
        <dbReference type="EMBL" id="MBZ2155376.1"/>
    </source>
</evidence>
<dbReference type="GO" id="GO:0016757">
    <property type="term" value="F:glycosyltransferase activity"/>
    <property type="evidence" value="ECO:0007669"/>
    <property type="project" value="UniProtKB-KW"/>
</dbReference>
<dbReference type="SUPFAM" id="SSF53756">
    <property type="entry name" value="UDP-Glycosyltransferase/glycogen phosphorylase"/>
    <property type="match status" value="1"/>
</dbReference>
<feature type="domain" description="Glycosyl transferase family 1" evidence="1">
    <location>
        <begin position="203"/>
        <end position="354"/>
    </location>
</feature>
<dbReference type="InterPro" id="IPR001296">
    <property type="entry name" value="Glyco_trans_1"/>
</dbReference>
<dbReference type="Gene3D" id="3.40.50.2000">
    <property type="entry name" value="Glycogen Phosphorylase B"/>
    <property type="match status" value="2"/>
</dbReference>
<dbReference type="RefSeq" id="WP_106100573.1">
    <property type="nucleotide sequence ID" value="NZ_JAHZQR010000002.1"/>
</dbReference>
<dbReference type="AlphaFoldDB" id="A0AAP2K668"/>
<sequence>MNRDIIFVTHHLGGLGGVQRVVEQLAESFATDGNRVTVFGCGVQAGESYQKTSKNYEEVLLYSQDIFFQKPWIFFQEKFINKKLEKNLIQVLDRAKDPIVILANPIVYLLMEKVIKSYSNKAIFIGQMHSSADFVFDSKGLYSVYPYLIKNKYPKLDKILFLSTAYSKQISEVYQIPIKKMGAIANPLPRYIDISTSETGFAKSIISFVGRLDPVKQIDHIILAFSKIQQCFPDVTLEIYGEGSERQKLEALIQSLSLEQFVKLKGRTSKVLEVYKKSYFTLLTSKSEAFPMSVVESIIAGTPVITYNCSQGVEEIQSATPELLVDNSIEKLADKMKFYLQNPHLLEGLAVKGRNHIINSYSEDKILNQWYRLFEELDKEK</sequence>
<evidence type="ECO:0000259" key="1">
    <source>
        <dbReference type="Pfam" id="PF00534"/>
    </source>
</evidence>
<reference evidence="2" key="1">
    <citation type="submission" date="2021-07" db="EMBL/GenBank/DDBJ databases">
        <title>Occurrence of streptococci in the human mouth that bind to a non-human glycan.</title>
        <authorList>
            <person name="Cross B."/>
            <person name="Thamadilok S."/>
            <person name="Bensing B."/>
            <person name="Sasmal A."/>
            <person name="Khedri Z."/>
            <person name="Deng L."/>
            <person name="Yu H."/>
            <person name="Mehta A."/>
            <person name="Aluvathingal J."/>
            <person name="Nadendla S."/>
            <person name="Vickerman M."/>
            <person name="Chen X."/>
            <person name="Dewhirst F."/>
            <person name="Gill A."/>
            <person name="Lettrichova I."/>
            <person name="Diaz S."/>
            <person name="Gill S."/>
            <person name="Tettelin H."/>
            <person name="Iverson T."/>
            <person name="Sullam P."/>
            <person name="Varki A."/>
            <person name="Ruhl S."/>
        </authorList>
    </citation>
    <scope>NUCLEOTIDE SEQUENCE</scope>
    <source>
        <strain evidence="2">SK81</strain>
    </source>
</reference>
<dbReference type="EMBL" id="JAHZQR010000002">
    <property type="protein sequence ID" value="MBZ2155376.1"/>
    <property type="molecule type" value="Genomic_DNA"/>
</dbReference>
<protein>
    <submittedName>
        <fullName evidence="2">Glycosyltransferase</fullName>
        <ecNumber evidence="2">2.4.-.-</ecNumber>
    </submittedName>
</protein>